<name>A0A7S0R489_9CHLO</name>
<evidence type="ECO:0000313" key="2">
    <source>
        <dbReference type="EMBL" id="CAD8666708.1"/>
    </source>
</evidence>
<protein>
    <submittedName>
        <fullName evidence="2">Uncharacterized protein</fullName>
    </submittedName>
</protein>
<accession>A0A7S0R489</accession>
<proteinExistence type="predicted"/>
<gene>
    <name evidence="2" type="ORF">CLEI1391_LOCUS2102</name>
</gene>
<evidence type="ECO:0000256" key="1">
    <source>
        <dbReference type="SAM" id="Phobius"/>
    </source>
</evidence>
<dbReference type="AlphaFoldDB" id="A0A7S0R489"/>
<dbReference type="EMBL" id="HBFB01003947">
    <property type="protein sequence ID" value="CAD8666708.1"/>
    <property type="molecule type" value="Transcribed_RNA"/>
</dbReference>
<keyword evidence="1" id="KW-1133">Transmembrane helix</keyword>
<reference evidence="2" key="1">
    <citation type="submission" date="2021-01" db="EMBL/GenBank/DDBJ databases">
        <authorList>
            <person name="Corre E."/>
            <person name="Pelletier E."/>
            <person name="Niang G."/>
            <person name="Scheremetjew M."/>
            <person name="Finn R."/>
            <person name="Kale V."/>
            <person name="Holt S."/>
            <person name="Cochrane G."/>
            <person name="Meng A."/>
            <person name="Brown T."/>
            <person name="Cohen L."/>
        </authorList>
    </citation>
    <scope>NUCLEOTIDE SEQUENCE</scope>
    <source>
        <strain evidence="2">SAG 11-49</strain>
    </source>
</reference>
<feature type="transmembrane region" description="Helical" evidence="1">
    <location>
        <begin position="6"/>
        <end position="27"/>
    </location>
</feature>
<feature type="non-terminal residue" evidence="2">
    <location>
        <position position="159"/>
    </location>
</feature>
<keyword evidence="1" id="KW-0812">Transmembrane</keyword>
<sequence length="159" mass="16921">MTSIHSILDSTVLVASAFTAVCVVWALRTHKRLSDEKDKLVLLKKFRIFSSCLISVAQASIVTLRVKLHNPVQWSESMVQDTALLSALALYTACQPCVWAGLATLRLLPAVLCILVGAAASLASDCVPQPGAQPHAYDTDRVASIVGHSVLVVGVLGMV</sequence>
<keyword evidence="1" id="KW-0472">Membrane</keyword>
<organism evidence="2">
    <name type="scientific">Chlamydomonas leiostraca</name>
    <dbReference type="NCBI Taxonomy" id="1034604"/>
    <lineage>
        <taxon>Eukaryota</taxon>
        <taxon>Viridiplantae</taxon>
        <taxon>Chlorophyta</taxon>
        <taxon>core chlorophytes</taxon>
        <taxon>Chlorophyceae</taxon>
        <taxon>CS clade</taxon>
        <taxon>Chlamydomonadales</taxon>
        <taxon>Chlamydomonadaceae</taxon>
        <taxon>Chlamydomonas</taxon>
    </lineage>
</organism>